<dbReference type="GO" id="GO:0005789">
    <property type="term" value="C:endoplasmic reticulum membrane"/>
    <property type="evidence" value="ECO:0007669"/>
    <property type="project" value="UniProtKB-SubCell"/>
</dbReference>
<dbReference type="GO" id="GO:0016757">
    <property type="term" value="F:glycosyltransferase activity"/>
    <property type="evidence" value="ECO:0007669"/>
    <property type="project" value="InterPro"/>
</dbReference>
<dbReference type="PANTHER" id="PTHR48261:SF2">
    <property type="entry name" value="ACETYLGLUCOSAMINYLTRANSFERASE"/>
    <property type="match status" value="1"/>
</dbReference>
<evidence type="ECO:0000259" key="12">
    <source>
        <dbReference type="Pfam" id="PF09258"/>
    </source>
</evidence>
<dbReference type="InterPro" id="IPR015338">
    <property type="entry name" value="GT64_dom"/>
</dbReference>
<name>A0A1I7YEY2_9BILA</name>
<evidence type="ECO:0000256" key="1">
    <source>
        <dbReference type="ARBA" id="ARBA00004648"/>
    </source>
</evidence>
<evidence type="ECO:0000256" key="4">
    <source>
        <dbReference type="ARBA" id="ARBA00022692"/>
    </source>
</evidence>
<reference evidence="14" key="1">
    <citation type="submission" date="2016-11" db="UniProtKB">
        <authorList>
            <consortium name="WormBaseParasite"/>
        </authorList>
    </citation>
    <scope>IDENTIFICATION</scope>
</reference>
<evidence type="ECO:0000256" key="5">
    <source>
        <dbReference type="ARBA" id="ARBA00022824"/>
    </source>
</evidence>
<comment type="similarity">
    <text evidence="2">Belongs to the glycosyltransferase 47 family.</text>
</comment>
<protein>
    <submittedName>
        <fullName evidence="14">Exostosin domain-containing protein</fullName>
    </submittedName>
</protein>
<evidence type="ECO:0000256" key="9">
    <source>
        <dbReference type="SAM" id="Coils"/>
    </source>
</evidence>
<keyword evidence="8" id="KW-1015">Disulfide bond</keyword>
<dbReference type="Proteomes" id="UP000095287">
    <property type="component" value="Unplaced"/>
</dbReference>
<evidence type="ECO:0000256" key="7">
    <source>
        <dbReference type="ARBA" id="ARBA00023136"/>
    </source>
</evidence>
<keyword evidence="6 10" id="KW-1133">Transmembrane helix</keyword>
<feature type="domain" description="Glycosyl transferase 64" evidence="12">
    <location>
        <begin position="615"/>
        <end position="853"/>
    </location>
</feature>
<comment type="subcellular location">
    <subcellularLocation>
        <location evidence="1">Endoplasmic reticulum membrane</location>
        <topology evidence="1">Single-pass type II membrane protein</topology>
    </subcellularLocation>
</comment>
<keyword evidence="13" id="KW-1185">Reference proteome</keyword>
<dbReference type="SUPFAM" id="SSF53448">
    <property type="entry name" value="Nucleotide-diphospho-sugar transferases"/>
    <property type="match status" value="1"/>
</dbReference>
<evidence type="ECO:0000313" key="14">
    <source>
        <dbReference type="WBParaSite" id="L893_g15443.t1"/>
    </source>
</evidence>
<evidence type="ECO:0000256" key="2">
    <source>
        <dbReference type="ARBA" id="ARBA00010271"/>
    </source>
</evidence>
<accession>A0A1I7YEY2</accession>
<organism evidence="13 14">
    <name type="scientific">Steinernema glaseri</name>
    <dbReference type="NCBI Taxonomy" id="37863"/>
    <lineage>
        <taxon>Eukaryota</taxon>
        <taxon>Metazoa</taxon>
        <taxon>Ecdysozoa</taxon>
        <taxon>Nematoda</taxon>
        <taxon>Chromadorea</taxon>
        <taxon>Rhabditida</taxon>
        <taxon>Tylenchina</taxon>
        <taxon>Panagrolaimomorpha</taxon>
        <taxon>Strongyloidoidea</taxon>
        <taxon>Steinernematidae</taxon>
        <taxon>Steinernema</taxon>
    </lineage>
</organism>
<dbReference type="Gene3D" id="3.90.550.10">
    <property type="entry name" value="Spore Coat Polysaccharide Biosynthesis Protein SpsA, Chain A"/>
    <property type="match status" value="1"/>
</dbReference>
<dbReference type="InterPro" id="IPR029044">
    <property type="entry name" value="Nucleotide-diphossugar_trans"/>
</dbReference>
<dbReference type="Pfam" id="PF03016">
    <property type="entry name" value="Exostosin_GT47"/>
    <property type="match status" value="1"/>
</dbReference>
<keyword evidence="3" id="KW-0808">Transferase</keyword>
<keyword evidence="9" id="KW-0175">Coiled coil</keyword>
<proteinExistence type="inferred from homology"/>
<evidence type="ECO:0000256" key="3">
    <source>
        <dbReference type="ARBA" id="ARBA00022679"/>
    </source>
</evidence>
<evidence type="ECO:0000256" key="8">
    <source>
        <dbReference type="ARBA" id="ARBA00023157"/>
    </source>
</evidence>
<keyword evidence="5" id="KW-0256">Endoplasmic reticulum</keyword>
<dbReference type="InterPro" id="IPR040911">
    <property type="entry name" value="Exostosin_GT47"/>
</dbReference>
<keyword evidence="7 10" id="KW-0472">Membrane</keyword>
<sequence length="868" mass="99377">MSTKALVDSDGSFGAFCGALRRRNCLMSLGAVILTLFIFVTLLLFFSIESSTERRFAFHGLGEEDSFCHHPLWGDARQRVDELKRIRDSVRQELSEAADKLAEANLELEAVTREIPNKKLELQNIERQIEEARRVQKEIDDRHNVRVFLPSEPLWPLERNQSLQKSSIEGELLLDSAFDFGRCSITTGFRFYLYDSHSENALHKELSSHPNRVPEANKACILVALVEGADSPMNLEHWNVPEANKACLLVALVEGADSPTNLEHWNGEGQNHLLIDLGTSHADWQKAMVIGSSPLWHRSAFRDSAFLGVPEFDEVEDWKRYQPLLPHRRKNLLAYKGSSLLQTLEGLRKSAENSVDTVDFSPEANLNNSVFSLVHPAEDSQFHRLLYDSLLAGSVPVVLDSEVKLPFDDLLDWNLFSVRVSKWRLPELHYVLRSIPLADILEMRRMGRVFLEEYLGNARALSRTIISATRSRIGIPSDALSRTIISAVRSRIGIPSDGRPVDLGRPMFNESFLAPQIAQEKKPTFEEEELGPVEAPSDSQKFLHNFTSFSMYSYKLWNQYTHFVHHTQPYLLDTPVMPSESEFYPETNAGMRPIKPGSGEEFVKAVGGNRPKEQFTIVMLTYNRDAVLSASLERLRNLSYLNKVIVVWNNVDREAPRAWPRIHVPIEFVRAETNSLNNRFIPYEQIHTEAVLSMDDDIDLKQHEIILAFRVWRERRDQIVGFPARHHARFGDSMFYNSNHTCQYSMILTGAAFIHHSFLGAYTHHMPAAIRAKVDELKNCEDIAMNFLASHITRKPPVKTTSKWTLRCPTCTESLSNDESHFLERHDCIRFFTDVYGYNPLLFTQFRADSVLFKTRVPQNCQKCFKYV</sequence>
<evidence type="ECO:0000256" key="10">
    <source>
        <dbReference type="SAM" id="Phobius"/>
    </source>
</evidence>
<keyword evidence="4 10" id="KW-0812">Transmembrane</keyword>
<dbReference type="PANTHER" id="PTHR48261">
    <property type="entry name" value="ACETYLGLUCOSAMINYLTRANSFERASE"/>
    <property type="match status" value="1"/>
</dbReference>
<dbReference type="WBParaSite" id="L893_g15443.t1">
    <property type="protein sequence ID" value="L893_g15443.t1"/>
    <property type="gene ID" value="L893_g15443"/>
</dbReference>
<feature type="coiled-coil region" evidence="9">
    <location>
        <begin position="80"/>
        <end position="142"/>
    </location>
</feature>
<evidence type="ECO:0000259" key="11">
    <source>
        <dbReference type="Pfam" id="PF03016"/>
    </source>
</evidence>
<feature type="domain" description="Exostosin GT47" evidence="11">
    <location>
        <begin position="198"/>
        <end position="435"/>
    </location>
</feature>
<dbReference type="Pfam" id="PF09258">
    <property type="entry name" value="Glyco_transf_64"/>
    <property type="match status" value="1"/>
</dbReference>
<dbReference type="AlphaFoldDB" id="A0A1I7YEY2"/>
<dbReference type="GO" id="GO:0015012">
    <property type="term" value="P:heparan sulfate proteoglycan biosynthetic process"/>
    <property type="evidence" value="ECO:0007669"/>
    <property type="project" value="UniProtKB-ARBA"/>
</dbReference>
<feature type="transmembrane region" description="Helical" evidence="10">
    <location>
        <begin position="26"/>
        <end position="48"/>
    </location>
</feature>
<dbReference type="CDD" id="cd00761">
    <property type="entry name" value="Glyco_tranf_GTA_type"/>
    <property type="match status" value="1"/>
</dbReference>
<dbReference type="InterPro" id="IPR004263">
    <property type="entry name" value="Exostosin"/>
</dbReference>
<evidence type="ECO:0000313" key="13">
    <source>
        <dbReference type="Proteomes" id="UP000095287"/>
    </source>
</evidence>
<evidence type="ECO:0000256" key="6">
    <source>
        <dbReference type="ARBA" id="ARBA00022989"/>
    </source>
</evidence>